<protein>
    <submittedName>
        <fullName evidence="8">Translation initiation factor IF-2 mitochondrial</fullName>
    </submittedName>
</protein>
<dbReference type="FunFam" id="3.40.50.300:FF:000019">
    <property type="entry name" value="Translation initiation factor IF-2"/>
    <property type="match status" value="1"/>
</dbReference>
<keyword evidence="9" id="KW-1185">Reference proteome</keyword>
<dbReference type="Gene3D" id="3.40.50.300">
    <property type="entry name" value="P-loop containing nucleotide triphosphate hydrolases"/>
    <property type="match status" value="1"/>
</dbReference>
<evidence type="ECO:0000313" key="9">
    <source>
        <dbReference type="Proteomes" id="UP000728185"/>
    </source>
</evidence>
<dbReference type="PRINTS" id="PR00315">
    <property type="entry name" value="ELONGATNFCT"/>
</dbReference>
<organism evidence="8 9">
    <name type="scientific">Fasciolopsis buskii</name>
    <dbReference type="NCBI Taxonomy" id="27845"/>
    <lineage>
        <taxon>Eukaryota</taxon>
        <taxon>Metazoa</taxon>
        <taxon>Spiralia</taxon>
        <taxon>Lophotrochozoa</taxon>
        <taxon>Platyhelminthes</taxon>
        <taxon>Trematoda</taxon>
        <taxon>Digenea</taxon>
        <taxon>Plagiorchiida</taxon>
        <taxon>Echinostomata</taxon>
        <taxon>Echinostomatoidea</taxon>
        <taxon>Fasciolidae</taxon>
        <taxon>Fasciolopsis</taxon>
    </lineage>
</organism>
<dbReference type="InterPro" id="IPR009000">
    <property type="entry name" value="Transl_B-barrel_sf"/>
</dbReference>
<dbReference type="PROSITE" id="PS51722">
    <property type="entry name" value="G_TR_2"/>
    <property type="match status" value="1"/>
</dbReference>
<comment type="caution">
    <text evidence="8">The sequence shown here is derived from an EMBL/GenBank/DDBJ whole genome shotgun (WGS) entry which is preliminary data.</text>
</comment>
<dbReference type="GO" id="GO:0003743">
    <property type="term" value="F:translation initiation factor activity"/>
    <property type="evidence" value="ECO:0007669"/>
    <property type="project" value="UniProtKB-KW"/>
</dbReference>
<dbReference type="SUPFAM" id="SSF52540">
    <property type="entry name" value="P-loop containing nucleoside triphosphate hydrolases"/>
    <property type="match status" value="1"/>
</dbReference>
<keyword evidence="4" id="KW-0648">Protein biosynthesis</keyword>
<evidence type="ECO:0000256" key="4">
    <source>
        <dbReference type="ARBA" id="ARBA00022917"/>
    </source>
</evidence>
<dbReference type="NCBIfam" id="TIGR00231">
    <property type="entry name" value="small_GTP"/>
    <property type="match status" value="1"/>
</dbReference>
<dbReference type="SUPFAM" id="SSF52156">
    <property type="entry name" value="Initiation factor IF2/eIF5b, domain 3"/>
    <property type="match status" value="1"/>
</dbReference>
<dbReference type="EMBL" id="LUCM01004356">
    <property type="protein sequence ID" value="KAA0194491.1"/>
    <property type="molecule type" value="Genomic_DNA"/>
</dbReference>
<evidence type="ECO:0000259" key="7">
    <source>
        <dbReference type="PROSITE" id="PS51722"/>
    </source>
</evidence>
<proteinExistence type="inferred from homology"/>
<feature type="compositionally biased region" description="Polar residues" evidence="6">
    <location>
        <begin position="535"/>
        <end position="552"/>
    </location>
</feature>
<dbReference type="InterPro" id="IPR053905">
    <property type="entry name" value="EF-G-like_DII"/>
</dbReference>
<dbReference type="SUPFAM" id="SSF50447">
    <property type="entry name" value="Translation proteins"/>
    <property type="match status" value="1"/>
</dbReference>
<dbReference type="OrthoDB" id="361630at2759"/>
<keyword evidence="2 8" id="KW-0396">Initiation factor</keyword>
<feature type="non-terminal residue" evidence="8">
    <location>
        <position position="1"/>
    </location>
</feature>
<dbReference type="Gene3D" id="3.40.50.10050">
    <property type="entry name" value="Translation initiation factor IF- 2, domain 3"/>
    <property type="match status" value="1"/>
</dbReference>
<dbReference type="InterPro" id="IPR000795">
    <property type="entry name" value="T_Tr_GTP-bd_dom"/>
</dbReference>
<dbReference type="GO" id="GO:0003924">
    <property type="term" value="F:GTPase activity"/>
    <property type="evidence" value="ECO:0007669"/>
    <property type="project" value="InterPro"/>
</dbReference>
<reference evidence="8" key="1">
    <citation type="submission" date="2019-05" db="EMBL/GenBank/DDBJ databases">
        <title>Annotation for the trematode Fasciolopsis buski.</title>
        <authorList>
            <person name="Choi Y.-J."/>
        </authorList>
    </citation>
    <scope>NUCLEOTIDE SEQUENCE</scope>
    <source>
        <strain evidence="8">HT</strain>
        <tissue evidence="8">Whole worm</tissue>
    </source>
</reference>
<gene>
    <name evidence="8" type="ORF">FBUS_08224</name>
</gene>
<sequence length="651" mass="70625">APELCLPRPPVVAILGHVDHGKTTLLDALRSSRMVDEEYGGITQHLAAFSVSLAEVSKQAGISNVSGLAADRITFLDTPGHAAFSAIRARGARVTDIVILVVAADDGVMPQTVESIRFAKEAKTPIVVAINKIDKKGTDVGHVIEGLAAHGVVVERLGGDVQAVEISALKKLNLENLLEAVILQAELMQLRADPTGPAEGIVLEAKVESGTGKVATCLVTRGVLRKTPEGGPLVAGEASCSPRLMFDDMGRRVSAVQPGCVAKVAGWKELPIAGSTLLELDSPSRVAEVVRYRRQVRMQRKAVEDHEAYAARMAPYQAQYEEFLKERSKTSRVGWRNYEKNRPDLVSIMDSEKSNLPTLHLIIKADAHGSVEAIKKLLSTCPSDQCLLELGLVGVGPLTESEVEHAEALGATVLLFNVSPLPDVQELAKLKEVSLKQFNIIYRLAEEVREMMNALLPPRITEQIVGEAEILQLFQVRESRGTGKAVRTPVAGCRCTRGHLLAGQPSTKSSLYENIASNALATYYRVVRPKKQISSRITTPTTSAKPQLNESQFGEDEDPLTAGTVLISRGTCRSLRHERTSVDSIRKGVECGLTLVVDELQDSKTSAVADGEETFFSGWQPGDIIQCYVLVPEPRTVQWQFETKCFPVDGD</sequence>
<dbReference type="AlphaFoldDB" id="A0A8E0VL92"/>
<evidence type="ECO:0000313" key="8">
    <source>
        <dbReference type="EMBL" id="KAA0194491.1"/>
    </source>
</evidence>
<dbReference type="PANTHER" id="PTHR43381">
    <property type="entry name" value="TRANSLATION INITIATION FACTOR IF-2-RELATED"/>
    <property type="match status" value="1"/>
</dbReference>
<dbReference type="InterPro" id="IPR015760">
    <property type="entry name" value="TIF_IF2"/>
</dbReference>
<dbReference type="Proteomes" id="UP000728185">
    <property type="component" value="Unassembled WGS sequence"/>
</dbReference>
<dbReference type="Pfam" id="PF11987">
    <property type="entry name" value="IF-2"/>
    <property type="match status" value="1"/>
</dbReference>
<evidence type="ECO:0000256" key="1">
    <source>
        <dbReference type="ARBA" id="ARBA00007733"/>
    </source>
</evidence>
<keyword evidence="5" id="KW-0342">GTP-binding</keyword>
<keyword evidence="3" id="KW-0547">Nucleotide-binding</keyword>
<dbReference type="PANTHER" id="PTHR43381:SF20">
    <property type="entry name" value="TRANSLATION INITIATION FACTOR IF-2, MITOCHONDRIAL"/>
    <property type="match status" value="1"/>
</dbReference>
<dbReference type="Pfam" id="PF00009">
    <property type="entry name" value="GTP_EFTU"/>
    <property type="match status" value="1"/>
</dbReference>
<evidence type="ECO:0000256" key="6">
    <source>
        <dbReference type="SAM" id="MobiDB-lite"/>
    </source>
</evidence>
<evidence type="ECO:0000256" key="3">
    <source>
        <dbReference type="ARBA" id="ARBA00022741"/>
    </source>
</evidence>
<accession>A0A8E0VL92</accession>
<name>A0A8E0VL92_9TREM</name>
<dbReference type="CDD" id="cd01887">
    <property type="entry name" value="IF2_eIF5B"/>
    <property type="match status" value="1"/>
</dbReference>
<evidence type="ECO:0000256" key="2">
    <source>
        <dbReference type="ARBA" id="ARBA00022540"/>
    </source>
</evidence>
<feature type="domain" description="Tr-type G" evidence="7">
    <location>
        <begin position="7"/>
        <end position="195"/>
    </location>
</feature>
<evidence type="ECO:0000256" key="5">
    <source>
        <dbReference type="ARBA" id="ARBA00023134"/>
    </source>
</evidence>
<dbReference type="InterPro" id="IPR023115">
    <property type="entry name" value="TIF_IF2_dom3"/>
</dbReference>
<dbReference type="InterPro" id="IPR036925">
    <property type="entry name" value="TIF_IF2_dom3_sf"/>
</dbReference>
<feature type="region of interest" description="Disordered" evidence="6">
    <location>
        <begin position="535"/>
        <end position="556"/>
    </location>
</feature>
<comment type="similarity">
    <text evidence="1">Belongs to the TRAFAC class translation factor GTPase superfamily. Classic translation factor GTPase family. IF-2 subfamily.</text>
</comment>
<dbReference type="FunFam" id="3.40.50.10050:FF:000001">
    <property type="entry name" value="Translation initiation factor IF-2"/>
    <property type="match status" value="1"/>
</dbReference>
<dbReference type="GO" id="GO:0005737">
    <property type="term" value="C:cytoplasm"/>
    <property type="evidence" value="ECO:0007669"/>
    <property type="project" value="TreeGrafter"/>
</dbReference>
<dbReference type="GO" id="GO:0005525">
    <property type="term" value="F:GTP binding"/>
    <property type="evidence" value="ECO:0007669"/>
    <property type="project" value="UniProtKB-KW"/>
</dbReference>
<dbReference type="Gene3D" id="2.40.30.10">
    <property type="entry name" value="Translation factors"/>
    <property type="match status" value="2"/>
</dbReference>
<dbReference type="Pfam" id="PF22042">
    <property type="entry name" value="EF-G_D2"/>
    <property type="match status" value="1"/>
</dbReference>
<dbReference type="InterPro" id="IPR027417">
    <property type="entry name" value="P-loop_NTPase"/>
</dbReference>
<dbReference type="InterPro" id="IPR005225">
    <property type="entry name" value="Small_GTP-bd"/>
</dbReference>